<dbReference type="AlphaFoldDB" id="A0A7C1FVB3"/>
<protein>
    <submittedName>
        <fullName evidence="2">Uncharacterized protein</fullName>
    </submittedName>
</protein>
<proteinExistence type="predicted"/>
<organism evidence="2">
    <name type="scientific">Caldilinea aerophila</name>
    <dbReference type="NCBI Taxonomy" id="133453"/>
    <lineage>
        <taxon>Bacteria</taxon>
        <taxon>Bacillati</taxon>
        <taxon>Chloroflexota</taxon>
        <taxon>Caldilineae</taxon>
        <taxon>Caldilineales</taxon>
        <taxon>Caldilineaceae</taxon>
        <taxon>Caldilinea</taxon>
    </lineage>
</organism>
<sequence>MNAASPNPISIEEIVELIRRLTPAQRRVLMRRLSVSGLLQPDALITDQRRLLIAPALGAVGLAQFRNASRIRRTSPPASTPPSPSAPVQAQSERRSEHRSGKEPVVRGHAVLGAPRRAPAEPAPHQMQPLPGQAPEQPIVIVLRGLTLKSGEAASAEYLLRWPGDSSQTIQVRFAGQPTPAQALYDTLEKAVRAILSRLEESGADPATARIEIYCPSDQMIDELIGEAPVADARLQTRHDRISALLDRFGDWRLLRVGDV</sequence>
<evidence type="ECO:0000313" key="2">
    <source>
        <dbReference type="EMBL" id="HDX33235.1"/>
    </source>
</evidence>
<name>A0A7C1FVB3_9CHLR</name>
<reference evidence="2" key="1">
    <citation type="journal article" date="2020" name="mSystems">
        <title>Genome- and Community-Level Interaction Insights into Carbon Utilization and Element Cycling Functions of Hydrothermarchaeota in Hydrothermal Sediment.</title>
        <authorList>
            <person name="Zhou Z."/>
            <person name="Liu Y."/>
            <person name="Xu W."/>
            <person name="Pan J."/>
            <person name="Luo Z.H."/>
            <person name="Li M."/>
        </authorList>
    </citation>
    <scope>NUCLEOTIDE SEQUENCE [LARGE SCALE GENOMIC DNA]</scope>
    <source>
        <strain evidence="2">SpSt-289</strain>
    </source>
</reference>
<feature type="compositionally biased region" description="Basic and acidic residues" evidence="1">
    <location>
        <begin position="92"/>
        <end position="106"/>
    </location>
</feature>
<evidence type="ECO:0000256" key="1">
    <source>
        <dbReference type="SAM" id="MobiDB-lite"/>
    </source>
</evidence>
<comment type="caution">
    <text evidence="2">The sequence shown here is derived from an EMBL/GenBank/DDBJ whole genome shotgun (WGS) entry which is preliminary data.</text>
</comment>
<feature type="region of interest" description="Disordered" evidence="1">
    <location>
        <begin position="72"/>
        <end position="108"/>
    </location>
</feature>
<dbReference type="EMBL" id="DSMG01000179">
    <property type="protein sequence ID" value="HDX33235.1"/>
    <property type="molecule type" value="Genomic_DNA"/>
</dbReference>
<gene>
    <name evidence="2" type="ORF">ENQ20_17360</name>
</gene>
<accession>A0A7C1FVB3</accession>